<feature type="transmembrane region" description="Helical" evidence="1">
    <location>
        <begin position="33"/>
        <end position="52"/>
    </location>
</feature>
<accession>C9LU40</accession>
<sequence>MSFPCKKYSFSCEAFLLTKTPNFFNFYFVHVRFFLSRLICAFFQYSTFLFNIEERLLKMRPKC</sequence>
<gene>
    <name evidence="2" type="ORF">SELSPUOL_00845</name>
</gene>
<keyword evidence="1" id="KW-0812">Transmembrane</keyword>
<evidence type="ECO:0000313" key="3">
    <source>
        <dbReference type="Proteomes" id="UP000003505"/>
    </source>
</evidence>
<protein>
    <submittedName>
        <fullName evidence="2">Uncharacterized protein</fullName>
    </submittedName>
</protein>
<comment type="caution">
    <text evidence="2">The sequence shown here is derived from an EMBL/GenBank/DDBJ whole genome shotgun (WGS) entry which is preliminary data.</text>
</comment>
<organism evidence="2 3">
    <name type="scientific">Selenomonas sputigena (strain ATCC 35185 / DSM 20758 / CCUG 44933 / VPI D19B-28)</name>
    <dbReference type="NCBI Taxonomy" id="546271"/>
    <lineage>
        <taxon>Bacteria</taxon>
        <taxon>Bacillati</taxon>
        <taxon>Bacillota</taxon>
        <taxon>Negativicutes</taxon>
        <taxon>Selenomonadales</taxon>
        <taxon>Selenomonadaceae</taxon>
        <taxon>Selenomonas</taxon>
    </lineage>
</organism>
<proteinExistence type="predicted"/>
<evidence type="ECO:0000256" key="1">
    <source>
        <dbReference type="SAM" id="Phobius"/>
    </source>
</evidence>
<name>C9LU40_SELS3</name>
<reference evidence="2 3" key="1">
    <citation type="submission" date="2009-09" db="EMBL/GenBank/DDBJ databases">
        <authorList>
            <person name="Weinstock G."/>
            <person name="Sodergren E."/>
            <person name="Clifton S."/>
            <person name="Fulton L."/>
            <person name="Fulton B."/>
            <person name="Courtney L."/>
            <person name="Fronick C."/>
            <person name="Harrison M."/>
            <person name="Strong C."/>
            <person name="Farmer C."/>
            <person name="Delahaunty K."/>
            <person name="Markovic C."/>
            <person name="Hall O."/>
            <person name="Minx P."/>
            <person name="Tomlinson C."/>
            <person name="Mitreva M."/>
            <person name="Nelson J."/>
            <person name="Hou S."/>
            <person name="Wollam A."/>
            <person name="Pepin K.H."/>
            <person name="Johnson M."/>
            <person name="Bhonagiri V."/>
            <person name="Nash W.E."/>
            <person name="Warren W."/>
            <person name="Chinwalla A."/>
            <person name="Mardis E.R."/>
            <person name="Wilson R.K."/>
        </authorList>
    </citation>
    <scope>NUCLEOTIDE SEQUENCE [LARGE SCALE GENOMIC DNA]</scope>
    <source>
        <strain evidence="3">ATCC 35185 / DSM 20758 / VPI D19B-28</strain>
    </source>
</reference>
<keyword evidence="1" id="KW-0472">Membrane</keyword>
<keyword evidence="1" id="KW-1133">Transmembrane helix</keyword>
<dbReference type="EMBL" id="ACKP02000015">
    <property type="protein sequence ID" value="EEX77570.1"/>
    <property type="molecule type" value="Genomic_DNA"/>
</dbReference>
<dbReference type="Proteomes" id="UP000003505">
    <property type="component" value="Unassembled WGS sequence"/>
</dbReference>
<evidence type="ECO:0000313" key="2">
    <source>
        <dbReference type="EMBL" id="EEX77570.1"/>
    </source>
</evidence>
<dbReference type="AlphaFoldDB" id="C9LU40"/>